<dbReference type="GO" id="GO:0032446">
    <property type="term" value="P:protein modification by small protein conjugation"/>
    <property type="evidence" value="ECO:0007669"/>
    <property type="project" value="TreeGrafter"/>
</dbReference>
<dbReference type="Gene3D" id="3.40.50.720">
    <property type="entry name" value="NAD(P)-binding Rossmann-like Domain"/>
    <property type="match status" value="2"/>
</dbReference>
<dbReference type="GO" id="GO:0005737">
    <property type="term" value="C:cytoplasm"/>
    <property type="evidence" value="ECO:0007669"/>
    <property type="project" value="TreeGrafter"/>
</dbReference>
<feature type="non-terminal residue" evidence="2">
    <location>
        <position position="255"/>
    </location>
</feature>
<reference evidence="2 3" key="1">
    <citation type="submission" date="2018-08" db="EMBL/GenBank/DDBJ databases">
        <title>Aphanomyces genome sequencing and annotation.</title>
        <authorList>
            <person name="Minardi D."/>
            <person name="Oidtmann B."/>
            <person name="Van Der Giezen M."/>
            <person name="Studholme D.J."/>
        </authorList>
    </citation>
    <scope>NUCLEOTIDE SEQUENCE [LARGE SCALE GENOMIC DNA]</scope>
    <source>
        <strain evidence="2 3">SA</strain>
    </source>
</reference>
<dbReference type="InterPro" id="IPR045886">
    <property type="entry name" value="ThiF/MoeB/HesA"/>
</dbReference>
<dbReference type="SUPFAM" id="SSF69572">
    <property type="entry name" value="Activating enzymes of the ubiquitin-like proteins"/>
    <property type="match status" value="1"/>
</dbReference>
<dbReference type="GO" id="GO:0008641">
    <property type="term" value="F:ubiquitin-like modifier activating enzyme activity"/>
    <property type="evidence" value="ECO:0007669"/>
    <property type="project" value="InterPro"/>
</dbReference>
<dbReference type="InterPro" id="IPR000594">
    <property type="entry name" value="ThiF_NAD_FAD-bd"/>
</dbReference>
<dbReference type="PANTHER" id="PTHR10953">
    <property type="entry name" value="UBIQUITIN-ACTIVATING ENZYME E1"/>
    <property type="match status" value="1"/>
</dbReference>
<feature type="domain" description="THIF-type NAD/FAD binding fold" evidence="1">
    <location>
        <begin position="113"/>
        <end position="152"/>
    </location>
</feature>
<name>A0A397CHE8_APHAT</name>
<evidence type="ECO:0000259" key="1">
    <source>
        <dbReference type="Pfam" id="PF00899"/>
    </source>
</evidence>
<sequence>MEATALAAATMLKKPAADVVENTANNSPTKPSQVVGEVPLLAQMQQAMDRLDDVMKRQDVGDVVVTRKQSCLLKDHIEPRPDFANVKFSLKNRFRCCFASATQLASKCDIRCLLDLKQKCVAVIGLGGIGALVAEMFTRTGVGKLTLIDHGTTHMQFRLPMDAIICCVDNSTARRRVNQIALKLSIPLIDVTLSPCSSFITVQTILPGYSACMHCHWNDKYEAEAMVADAVSRQCPATLPQCELIAAGLVSQSTT</sequence>
<dbReference type="GO" id="GO:0004792">
    <property type="term" value="F:thiosulfate-cyanide sulfurtransferase activity"/>
    <property type="evidence" value="ECO:0007669"/>
    <property type="project" value="TreeGrafter"/>
</dbReference>
<gene>
    <name evidence="2" type="ORF">DYB38_011799</name>
</gene>
<organism evidence="2 3">
    <name type="scientific">Aphanomyces astaci</name>
    <name type="common">Crayfish plague agent</name>
    <dbReference type="NCBI Taxonomy" id="112090"/>
    <lineage>
        <taxon>Eukaryota</taxon>
        <taxon>Sar</taxon>
        <taxon>Stramenopiles</taxon>
        <taxon>Oomycota</taxon>
        <taxon>Saprolegniomycetes</taxon>
        <taxon>Saprolegniales</taxon>
        <taxon>Verrucalvaceae</taxon>
        <taxon>Aphanomyces</taxon>
    </lineage>
</organism>
<dbReference type="Pfam" id="PF00899">
    <property type="entry name" value="ThiF"/>
    <property type="match status" value="2"/>
</dbReference>
<dbReference type="PANTHER" id="PTHR10953:SF102">
    <property type="entry name" value="ADENYLYLTRANSFERASE AND SULFURTRANSFERASE MOCS3"/>
    <property type="match status" value="1"/>
</dbReference>
<dbReference type="EMBL" id="QUTC01008533">
    <property type="protein sequence ID" value="RHY43571.1"/>
    <property type="molecule type" value="Genomic_DNA"/>
</dbReference>
<dbReference type="Proteomes" id="UP000265716">
    <property type="component" value="Unassembled WGS sequence"/>
</dbReference>
<feature type="domain" description="THIF-type NAD/FAD binding fold" evidence="1">
    <location>
        <begin position="160"/>
        <end position="220"/>
    </location>
</feature>
<evidence type="ECO:0000313" key="2">
    <source>
        <dbReference type="EMBL" id="RHY43571.1"/>
    </source>
</evidence>
<accession>A0A397CHE8</accession>
<protein>
    <recommendedName>
        <fullName evidence="1">THIF-type NAD/FAD binding fold domain-containing protein</fullName>
    </recommendedName>
</protein>
<comment type="caution">
    <text evidence="2">The sequence shown here is derived from an EMBL/GenBank/DDBJ whole genome shotgun (WGS) entry which is preliminary data.</text>
</comment>
<dbReference type="AlphaFoldDB" id="A0A397CHE8"/>
<evidence type="ECO:0000313" key="3">
    <source>
        <dbReference type="Proteomes" id="UP000265716"/>
    </source>
</evidence>
<dbReference type="GO" id="GO:0016779">
    <property type="term" value="F:nucleotidyltransferase activity"/>
    <property type="evidence" value="ECO:0007669"/>
    <property type="project" value="TreeGrafter"/>
</dbReference>
<proteinExistence type="predicted"/>
<dbReference type="InterPro" id="IPR035985">
    <property type="entry name" value="Ubiquitin-activating_enz"/>
</dbReference>